<proteinExistence type="predicted"/>
<keyword evidence="2" id="KW-1133">Transmembrane helix</keyword>
<evidence type="ECO:0000256" key="3">
    <source>
        <dbReference type="SAM" id="SignalP"/>
    </source>
</evidence>
<organism evidence="4 5">
    <name type="scientific">Pleodorina starrii</name>
    <dbReference type="NCBI Taxonomy" id="330485"/>
    <lineage>
        <taxon>Eukaryota</taxon>
        <taxon>Viridiplantae</taxon>
        <taxon>Chlorophyta</taxon>
        <taxon>core chlorophytes</taxon>
        <taxon>Chlorophyceae</taxon>
        <taxon>CS clade</taxon>
        <taxon>Chlamydomonadales</taxon>
        <taxon>Volvocaceae</taxon>
        <taxon>Pleodorina</taxon>
    </lineage>
</organism>
<comment type="caution">
    <text evidence="4">The sequence shown here is derived from an EMBL/GenBank/DDBJ whole genome shotgun (WGS) entry which is preliminary data.</text>
</comment>
<keyword evidence="2" id="KW-0812">Transmembrane</keyword>
<protein>
    <submittedName>
        <fullName evidence="4">Uncharacterized protein</fullName>
    </submittedName>
</protein>
<accession>A0A9W6F546</accession>
<keyword evidence="3" id="KW-0732">Signal</keyword>
<keyword evidence="2" id="KW-0472">Membrane</keyword>
<gene>
    <name evidence="4" type="primary">PLEST007314</name>
    <name evidence="4" type="ORF">PLESTB_001145600</name>
</gene>
<reference evidence="4 5" key="1">
    <citation type="journal article" date="2023" name="Commun. Biol.">
        <title>Reorganization of the ancestral sex-determining regions during the evolution of trioecy in Pleodorina starrii.</title>
        <authorList>
            <person name="Takahashi K."/>
            <person name="Suzuki S."/>
            <person name="Kawai-Toyooka H."/>
            <person name="Yamamoto K."/>
            <person name="Hamaji T."/>
            <person name="Ootsuki R."/>
            <person name="Yamaguchi H."/>
            <person name="Kawachi M."/>
            <person name="Higashiyama T."/>
            <person name="Nozaki H."/>
        </authorList>
    </citation>
    <scope>NUCLEOTIDE SEQUENCE [LARGE SCALE GENOMIC DNA]</scope>
    <source>
        <strain evidence="4 5">NIES-4479</strain>
    </source>
</reference>
<dbReference type="Proteomes" id="UP001165080">
    <property type="component" value="Unassembled WGS sequence"/>
</dbReference>
<dbReference type="AlphaFoldDB" id="A0A9W6F546"/>
<evidence type="ECO:0000256" key="2">
    <source>
        <dbReference type="SAM" id="Phobius"/>
    </source>
</evidence>
<feature type="transmembrane region" description="Helical" evidence="2">
    <location>
        <begin position="67"/>
        <end position="86"/>
    </location>
</feature>
<evidence type="ECO:0000256" key="1">
    <source>
        <dbReference type="SAM" id="Coils"/>
    </source>
</evidence>
<evidence type="ECO:0000313" key="5">
    <source>
        <dbReference type="Proteomes" id="UP001165080"/>
    </source>
</evidence>
<feature type="non-terminal residue" evidence="4">
    <location>
        <position position="227"/>
    </location>
</feature>
<name>A0A9W6F546_9CHLO</name>
<dbReference type="EMBL" id="BRXU01000016">
    <property type="protein sequence ID" value="GLC56787.1"/>
    <property type="molecule type" value="Genomic_DNA"/>
</dbReference>
<feature type="signal peptide" evidence="3">
    <location>
        <begin position="1"/>
        <end position="17"/>
    </location>
</feature>
<dbReference type="GO" id="GO:0016020">
    <property type="term" value="C:membrane"/>
    <property type="evidence" value="ECO:0007669"/>
    <property type="project" value="TreeGrafter"/>
</dbReference>
<keyword evidence="5" id="KW-1185">Reference proteome</keyword>
<evidence type="ECO:0000313" key="4">
    <source>
        <dbReference type="EMBL" id="GLC56787.1"/>
    </source>
</evidence>
<feature type="chain" id="PRO_5040994469" evidence="3">
    <location>
        <begin position="18"/>
        <end position="227"/>
    </location>
</feature>
<sequence>MGVLLLSSALQAHLVLALAGVSSAYIAIARPTLSRRKAHTHTHTHTSPPATLLEAGTSPALSATRLAALRAGLAVYIFAMGATQLSRLGPYVFKFYTIWNWWLLGLYFALAAAASVLCARQEAAAAEAEAEAEAEALRARKEAAEATAEAPAGAEDAAGQAAVVAAPPPAATPAAPLLRATPLSRACHALFLINSSTVIIVDAVCWGVLYPMLARGPQTPEIERIVR</sequence>
<dbReference type="PANTHER" id="PTHR12242">
    <property type="entry name" value="OS02G0130600 PROTEIN-RELATED"/>
    <property type="match status" value="1"/>
</dbReference>
<keyword evidence="1" id="KW-0175">Coiled coil</keyword>
<feature type="coiled-coil region" evidence="1">
    <location>
        <begin position="118"/>
        <end position="149"/>
    </location>
</feature>
<feature type="transmembrane region" description="Helical" evidence="2">
    <location>
        <begin position="98"/>
        <end position="117"/>
    </location>
</feature>